<evidence type="ECO:0000256" key="3">
    <source>
        <dbReference type="ARBA" id="ARBA00022989"/>
    </source>
</evidence>
<dbReference type="KEGG" id="mprn:Q3V37_07965"/>
<feature type="transmembrane region" description="Helical" evidence="5">
    <location>
        <begin position="72"/>
        <end position="90"/>
    </location>
</feature>
<protein>
    <recommendedName>
        <fullName evidence="5">Probable membrane transporter protein</fullName>
    </recommendedName>
</protein>
<dbReference type="Pfam" id="PF01925">
    <property type="entry name" value="TauE"/>
    <property type="match status" value="1"/>
</dbReference>
<keyword evidence="2 5" id="KW-0812">Transmembrane</keyword>
<keyword evidence="7" id="KW-1185">Reference proteome</keyword>
<accession>A0AAJ6HTX5</accession>
<dbReference type="Proteomes" id="UP001235874">
    <property type="component" value="Chromosome"/>
</dbReference>
<sequence>MDELMLLAAVALLAVVQSVFGVGLLLFGTPLLLLAGYPYLELLYVLLPASATLSALQLRFDHSVRPREVGGYVLWVVPAIFVGTVTSLLYLTGLDIRIPVAVLLAVTGVLRLSQRTRVKLQAACAAAGRPALSLIALVHGLTNMGGGLLAMYAGARSDQKREVHRIVAVVYLLFAGSQLVVLYVVHGPPPLDLRLVVSTVGVAVPYLLLGRRVFQAMSDRRYQTAFSAFMLCCAGVLTWQAAQ</sequence>
<dbReference type="EMBL" id="CP130472">
    <property type="protein sequence ID" value="WLS47165.1"/>
    <property type="molecule type" value="Genomic_DNA"/>
</dbReference>
<keyword evidence="3 5" id="KW-1133">Transmembrane helix</keyword>
<comment type="similarity">
    <text evidence="5">Belongs to the 4-toluene sulfonate uptake permease (TSUP) (TC 2.A.102) family.</text>
</comment>
<proteinExistence type="inferred from homology"/>
<evidence type="ECO:0000313" key="7">
    <source>
        <dbReference type="Proteomes" id="UP001235874"/>
    </source>
</evidence>
<evidence type="ECO:0000313" key="6">
    <source>
        <dbReference type="EMBL" id="WLS47165.1"/>
    </source>
</evidence>
<comment type="subcellular location">
    <subcellularLocation>
        <location evidence="5">Cell membrane</location>
        <topology evidence="5">Multi-pass membrane protein</topology>
    </subcellularLocation>
    <subcellularLocation>
        <location evidence="1">Membrane</location>
        <topology evidence="1">Multi-pass membrane protein</topology>
    </subcellularLocation>
</comment>
<dbReference type="InterPro" id="IPR002781">
    <property type="entry name" value="TM_pro_TauE-like"/>
</dbReference>
<evidence type="ECO:0000256" key="1">
    <source>
        <dbReference type="ARBA" id="ARBA00004141"/>
    </source>
</evidence>
<reference evidence="6 7" key="1">
    <citation type="submission" date="2023-07" db="EMBL/GenBank/DDBJ databases">
        <title>Micromonospora profundi TRM 95458 converts glycerol to a new osmotic compound.</title>
        <authorList>
            <person name="Lu D."/>
        </authorList>
    </citation>
    <scope>NUCLEOTIDE SEQUENCE [LARGE SCALE GENOMIC DNA]</scope>
    <source>
        <strain evidence="6 7">TRM95458</strain>
    </source>
</reference>
<evidence type="ECO:0000256" key="5">
    <source>
        <dbReference type="RuleBase" id="RU363041"/>
    </source>
</evidence>
<organism evidence="6 7">
    <name type="scientific">Micromonospora profundi</name>
    <dbReference type="NCBI Taxonomy" id="1420889"/>
    <lineage>
        <taxon>Bacteria</taxon>
        <taxon>Bacillati</taxon>
        <taxon>Actinomycetota</taxon>
        <taxon>Actinomycetes</taxon>
        <taxon>Micromonosporales</taxon>
        <taxon>Micromonosporaceae</taxon>
        <taxon>Micromonospora</taxon>
    </lineage>
</organism>
<name>A0AAJ6HTX5_9ACTN</name>
<feature type="transmembrane region" description="Helical" evidence="5">
    <location>
        <begin position="166"/>
        <end position="185"/>
    </location>
</feature>
<gene>
    <name evidence="6" type="ORF">Q3V37_07965</name>
</gene>
<keyword evidence="4 5" id="KW-0472">Membrane</keyword>
<feature type="transmembrane region" description="Helical" evidence="5">
    <location>
        <begin position="37"/>
        <end position="60"/>
    </location>
</feature>
<evidence type="ECO:0000256" key="2">
    <source>
        <dbReference type="ARBA" id="ARBA00022692"/>
    </source>
</evidence>
<keyword evidence="5" id="KW-1003">Cell membrane</keyword>
<feature type="transmembrane region" description="Helical" evidence="5">
    <location>
        <begin position="191"/>
        <end position="210"/>
    </location>
</feature>
<dbReference type="GO" id="GO:0005886">
    <property type="term" value="C:plasma membrane"/>
    <property type="evidence" value="ECO:0007669"/>
    <property type="project" value="UniProtKB-SubCell"/>
</dbReference>
<dbReference type="RefSeq" id="WP_053651384.1">
    <property type="nucleotide sequence ID" value="NZ_CP130472.1"/>
</dbReference>
<dbReference type="AlphaFoldDB" id="A0AAJ6HTX5"/>
<evidence type="ECO:0000256" key="4">
    <source>
        <dbReference type="ARBA" id="ARBA00023136"/>
    </source>
</evidence>